<evidence type="ECO:0000313" key="2">
    <source>
        <dbReference type="EMBL" id="EWM20034.1"/>
    </source>
</evidence>
<accession>W7TGH1</accession>
<evidence type="ECO:0000313" key="3">
    <source>
        <dbReference type="Proteomes" id="UP000019335"/>
    </source>
</evidence>
<comment type="caution">
    <text evidence="2">The sequence shown here is derived from an EMBL/GenBank/DDBJ whole genome shotgun (WGS) entry which is preliminary data.</text>
</comment>
<dbReference type="EMBL" id="AZIL01003452">
    <property type="protein sequence ID" value="EWM20034.1"/>
    <property type="molecule type" value="Genomic_DNA"/>
</dbReference>
<evidence type="ECO:0000256" key="1">
    <source>
        <dbReference type="SAM" id="MobiDB-lite"/>
    </source>
</evidence>
<reference evidence="2 3" key="1">
    <citation type="journal article" date="2014" name="Mol. Plant">
        <title>Chromosome Scale Genome Assembly and Transcriptome Profiling of Nannochloropsis gaditana in Nitrogen Depletion.</title>
        <authorList>
            <person name="Corteggiani Carpinelli E."/>
            <person name="Telatin A."/>
            <person name="Vitulo N."/>
            <person name="Forcato C."/>
            <person name="D'Angelo M."/>
            <person name="Schiavon R."/>
            <person name="Vezzi A."/>
            <person name="Giacometti G.M."/>
            <person name="Morosinotto T."/>
            <person name="Valle G."/>
        </authorList>
    </citation>
    <scope>NUCLEOTIDE SEQUENCE [LARGE SCALE GENOMIC DNA]</scope>
    <source>
        <strain evidence="2 3">B-31</strain>
    </source>
</reference>
<organism evidence="2 3">
    <name type="scientific">Nannochloropsis gaditana</name>
    <dbReference type="NCBI Taxonomy" id="72520"/>
    <lineage>
        <taxon>Eukaryota</taxon>
        <taxon>Sar</taxon>
        <taxon>Stramenopiles</taxon>
        <taxon>Ochrophyta</taxon>
        <taxon>Eustigmatophyceae</taxon>
        <taxon>Eustigmatales</taxon>
        <taxon>Monodopsidaceae</taxon>
        <taxon>Nannochloropsis</taxon>
    </lineage>
</organism>
<keyword evidence="3" id="KW-1185">Reference proteome</keyword>
<proteinExistence type="predicted"/>
<sequence length="96" mass="11056">MGNFRNFSSRDDLSRRRGISEDKGNNLVRKGRQQRTAAKVRNEIESDPPLTFLKLHFWSVHGIKCLLNFSDSQGIYDSREACSVFFPFRSQALSLC</sequence>
<dbReference type="Proteomes" id="UP000019335">
    <property type="component" value="Unassembled WGS sequence"/>
</dbReference>
<feature type="compositionally biased region" description="Basic and acidic residues" evidence="1">
    <location>
        <begin position="8"/>
        <end position="24"/>
    </location>
</feature>
<dbReference type="AlphaFoldDB" id="W7TGH1"/>
<protein>
    <submittedName>
        <fullName evidence="2">Uncharacterized protein</fullName>
    </submittedName>
</protein>
<gene>
    <name evidence="2" type="ORF">Naga_102180g2</name>
</gene>
<feature type="region of interest" description="Disordered" evidence="1">
    <location>
        <begin position="1"/>
        <end position="41"/>
    </location>
</feature>
<name>W7TGH1_9STRA</name>